<organism evidence="9">
    <name type="scientific">Gracilinema caldarium</name>
    <dbReference type="NCBI Taxonomy" id="215591"/>
    <lineage>
        <taxon>Bacteria</taxon>
        <taxon>Pseudomonadati</taxon>
        <taxon>Spirochaetota</taxon>
        <taxon>Spirochaetia</taxon>
        <taxon>Spirochaetales</taxon>
        <taxon>Breznakiellaceae</taxon>
        <taxon>Gracilinema</taxon>
    </lineage>
</organism>
<gene>
    <name evidence="9" type="ORF">ENS59_14040</name>
</gene>
<evidence type="ECO:0000313" key="9">
    <source>
        <dbReference type="EMBL" id="HFH30606.1"/>
    </source>
</evidence>
<proteinExistence type="inferred from homology"/>
<dbReference type="InterPro" id="IPR029060">
    <property type="entry name" value="PIN-like_dom_sf"/>
</dbReference>
<name>A0A7C3IRU1_9SPIR</name>
<keyword evidence="2" id="KW-1277">Toxin-antitoxin system</keyword>
<dbReference type="Pfam" id="PF01850">
    <property type="entry name" value="PIN"/>
    <property type="match status" value="1"/>
</dbReference>
<sequence>MIIDTDVLIWYLRGNNKAKDIVENSIPFSISVVTYMEIIQGMKNKEEFKLFQKQLLKWNIKIIQIDQEISSRAMFYVQEYALSHSMLLVDALIAATAVQNSEILLTANEKHYKFIPTIEFKKFNPENK</sequence>
<dbReference type="CDD" id="cd18741">
    <property type="entry name" value="PIN_VapC4-5_FitB-like"/>
    <property type="match status" value="1"/>
</dbReference>
<keyword evidence="4" id="KW-0479">Metal-binding</keyword>
<comment type="caution">
    <text evidence="9">The sequence shown here is derived from an EMBL/GenBank/DDBJ whole genome shotgun (WGS) entry which is preliminary data.</text>
</comment>
<keyword evidence="3" id="KW-0540">Nuclease</keyword>
<evidence type="ECO:0000256" key="4">
    <source>
        <dbReference type="ARBA" id="ARBA00022723"/>
    </source>
</evidence>
<evidence type="ECO:0000256" key="7">
    <source>
        <dbReference type="ARBA" id="ARBA00038093"/>
    </source>
</evidence>
<dbReference type="InterPro" id="IPR002716">
    <property type="entry name" value="PIN_dom"/>
</dbReference>
<protein>
    <submittedName>
        <fullName evidence="9">Type II toxin-antitoxin system VapC family toxin</fullName>
    </submittedName>
</protein>
<comment type="cofactor">
    <cofactor evidence="1">
        <name>Mg(2+)</name>
        <dbReference type="ChEBI" id="CHEBI:18420"/>
    </cofactor>
</comment>
<keyword evidence="6" id="KW-0460">Magnesium</keyword>
<dbReference type="Gene3D" id="3.40.50.1010">
    <property type="entry name" value="5'-nuclease"/>
    <property type="match status" value="1"/>
</dbReference>
<dbReference type="InterPro" id="IPR050556">
    <property type="entry name" value="Type_II_TA_system_RNase"/>
</dbReference>
<evidence type="ECO:0000256" key="5">
    <source>
        <dbReference type="ARBA" id="ARBA00022801"/>
    </source>
</evidence>
<dbReference type="AlphaFoldDB" id="A0A7C3IRU1"/>
<evidence type="ECO:0000256" key="1">
    <source>
        <dbReference type="ARBA" id="ARBA00001946"/>
    </source>
</evidence>
<evidence type="ECO:0000256" key="6">
    <source>
        <dbReference type="ARBA" id="ARBA00022842"/>
    </source>
</evidence>
<evidence type="ECO:0000256" key="2">
    <source>
        <dbReference type="ARBA" id="ARBA00022649"/>
    </source>
</evidence>
<dbReference type="SUPFAM" id="SSF88723">
    <property type="entry name" value="PIN domain-like"/>
    <property type="match status" value="1"/>
</dbReference>
<evidence type="ECO:0000259" key="8">
    <source>
        <dbReference type="Pfam" id="PF01850"/>
    </source>
</evidence>
<dbReference type="EMBL" id="DSVL01000429">
    <property type="protein sequence ID" value="HFH30606.1"/>
    <property type="molecule type" value="Genomic_DNA"/>
</dbReference>
<dbReference type="GO" id="GO:0004518">
    <property type="term" value="F:nuclease activity"/>
    <property type="evidence" value="ECO:0007669"/>
    <property type="project" value="UniProtKB-KW"/>
</dbReference>
<accession>A0A7C3IRU1</accession>
<feature type="domain" description="PIN" evidence="8">
    <location>
        <begin position="1"/>
        <end position="113"/>
    </location>
</feature>
<comment type="similarity">
    <text evidence="7">Belongs to the PINc/VapC protein family.</text>
</comment>
<dbReference type="GO" id="GO:0016787">
    <property type="term" value="F:hydrolase activity"/>
    <property type="evidence" value="ECO:0007669"/>
    <property type="project" value="UniProtKB-KW"/>
</dbReference>
<reference evidence="9" key="1">
    <citation type="journal article" date="2020" name="mSystems">
        <title>Genome- and Community-Level Interaction Insights into Carbon Utilization and Element Cycling Functions of Hydrothermarchaeota in Hydrothermal Sediment.</title>
        <authorList>
            <person name="Zhou Z."/>
            <person name="Liu Y."/>
            <person name="Xu W."/>
            <person name="Pan J."/>
            <person name="Luo Z.H."/>
            <person name="Li M."/>
        </authorList>
    </citation>
    <scope>NUCLEOTIDE SEQUENCE [LARGE SCALE GENOMIC DNA]</scope>
    <source>
        <strain evidence="9">SpSt-503</strain>
    </source>
</reference>
<dbReference type="GO" id="GO:0046872">
    <property type="term" value="F:metal ion binding"/>
    <property type="evidence" value="ECO:0007669"/>
    <property type="project" value="UniProtKB-KW"/>
</dbReference>
<dbReference type="PANTHER" id="PTHR33653">
    <property type="entry name" value="RIBONUCLEASE VAPC2"/>
    <property type="match status" value="1"/>
</dbReference>
<keyword evidence="5" id="KW-0378">Hydrolase</keyword>
<dbReference type="PANTHER" id="PTHR33653:SF1">
    <property type="entry name" value="RIBONUCLEASE VAPC2"/>
    <property type="match status" value="1"/>
</dbReference>
<evidence type="ECO:0000256" key="3">
    <source>
        <dbReference type="ARBA" id="ARBA00022722"/>
    </source>
</evidence>